<dbReference type="Proteomes" id="UP000831701">
    <property type="component" value="Chromosome 22"/>
</dbReference>
<keyword evidence="2" id="KW-1185">Reference proteome</keyword>
<sequence length="414" mass="47692">MSFLRRVSGLSLRDRVRSSDIHKQEARSRAAAPPRREEPVEVVRASHKDASWMPPCEEVFQARPSGRIPRADPDRDCTCSRLHSVFTLTATTTNSYSMAFNCTTRNYILETYYLSPFYAIEFGIGFPGNLLAVLGYIFCLPAWQSCNIYLFNLAVSDLIFLCTLPRLSYLYAYDQPETSPYACVINRYVLHVNLYSSILFMVWLSMDRFLLIKHPVRNHYLLRPRTALIVTGVSWLVVNVEVAPMIALMVHDLQIGNWSRCRDFASLKGDNINTLAYSLGLTMTGYILPLFALCAFSYQIAHLLRVQERALQHRTSFKRPLRVATSAAVMFLILYTPYHVLRNVRIASQPPWSSTELCTKMYIERLYILTRPLAFLHSVINPVFYFLMGDKFRELLLAKIRKLVRKTERQSEPA</sequence>
<reference evidence="1" key="1">
    <citation type="submission" date="2022-04" db="EMBL/GenBank/DDBJ databases">
        <title>Jade perch genome.</title>
        <authorList>
            <person name="Chao B."/>
        </authorList>
    </citation>
    <scope>NUCLEOTIDE SEQUENCE</scope>
    <source>
        <strain evidence="1">CB-2022</strain>
    </source>
</reference>
<organism evidence="1 2">
    <name type="scientific">Scortum barcoo</name>
    <name type="common">barcoo grunter</name>
    <dbReference type="NCBI Taxonomy" id="214431"/>
    <lineage>
        <taxon>Eukaryota</taxon>
        <taxon>Metazoa</taxon>
        <taxon>Chordata</taxon>
        <taxon>Craniata</taxon>
        <taxon>Vertebrata</taxon>
        <taxon>Euteleostomi</taxon>
        <taxon>Actinopterygii</taxon>
        <taxon>Neopterygii</taxon>
        <taxon>Teleostei</taxon>
        <taxon>Neoteleostei</taxon>
        <taxon>Acanthomorphata</taxon>
        <taxon>Eupercaria</taxon>
        <taxon>Centrarchiformes</taxon>
        <taxon>Terapontoidei</taxon>
        <taxon>Terapontidae</taxon>
        <taxon>Scortum</taxon>
    </lineage>
</organism>
<accession>A0ACB8VDT2</accession>
<gene>
    <name evidence="1" type="ORF">L3Q82_004953</name>
</gene>
<dbReference type="EMBL" id="CM041552">
    <property type="protein sequence ID" value="KAI3353719.1"/>
    <property type="molecule type" value="Genomic_DNA"/>
</dbReference>
<proteinExistence type="predicted"/>
<comment type="caution">
    <text evidence="1">The sequence shown here is derived from an EMBL/GenBank/DDBJ whole genome shotgun (WGS) entry which is preliminary data.</text>
</comment>
<evidence type="ECO:0000313" key="2">
    <source>
        <dbReference type="Proteomes" id="UP000831701"/>
    </source>
</evidence>
<protein>
    <submittedName>
        <fullName evidence="1">Uncharacterized protein</fullName>
    </submittedName>
</protein>
<evidence type="ECO:0000313" key="1">
    <source>
        <dbReference type="EMBL" id="KAI3353719.1"/>
    </source>
</evidence>
<name>A0ACB8VDT2_9TELE</name>